<dbReference type="Proteomes" id="UP000317430">
    <property type="component" value="Unassembled WGS sequence"/>
</dbReference>
<dbReference type="GO" id="GO:0005886">
    <property type="term" value="C:plasma membrane"/>
    <property type="evidence" value="ECO:0007669"/>
    <property type="project" value="UniProtKB-SubCell"/>
</dbReference>
<feature type="compositionally biased region" description="Low complexity" evidence="9">
    <location>
        <begin position="312"/>
        <end position="322"/>
    </location>
</feature>
<dbReference type="GO" id="GO:0032153">
    <property type="term" value="C:cell division site"/>
    <property type="evidence" value="ECO:0007669"/>
    <property type="project" value="UniProtKB-UniRule"/>
</dbReference>
<evidence type="ECO:0000259" key="10">
    <source>
        <dbReference type="PROSITE" id="PS51779"/>
    </source>
</evidence>
<dbReference type="RefSeq" id="WP_146567857.1">
    <property type="nucleotide sequence ID" value="NZ_VOHL01000006.1"/>
</dbReference>
<evidence type="ECO:0000256" key="3">
    <source>
        <dbReference type="ARBA" id="ARBA00022618"/>
    </source>
</evidence>
<keyword evidence="6 8" id="KW-0472">Membrane</keyword>
<name>A0A5C5S9Z8_9STRE</name>
<evidence type="ECO:0000256" key="1">
    <source>
        <dbReference type="ARBA" id="ARBA00004370"/>
    </source>
</evidence>
<evidence type="ECO:0000256" key="9">
    <source>
        <dbReference type="SAM" id="MobiDB-lite"/>
    </source>
</evidence>
<protein>
    <recommendedName>
        <fullName evidence="8">Cell division protein DivIB</fullName>
    </recommendedName>
</protein>
<dbReference type="PROSITE" id="PS51779">
    <property type="entry name" value="POTRA"/>
    <property type="match status" value="1"/>
</dbReference>
<feature type="compositionally biased region" description="Basic residues" evidence="9">
    <location>
        <begin position="61"/>
        <end position="77"/>
    </location>
</feature>
<dbReference type="HAMAP" id="MF_00912">
    <property type="entry name" value="DivIB"/>
    <property type="match status" value="1"/>
</dbReference>
<evidence type="ECO:0000256" key="2">
    <source>
        <dbReference type="ARBA" id="ARBA00022475"/>
    </source>
</evidence>
<evidence type="ECO:0000313" key="12">
    <source>
        <dbReference type="Proteomes" id="UP000317430"/>
    </source>
</evidence>
<feature type="region of interest" description="Disordered" evidence="9">
    <location>
        <begin position="312"/>
        <end position="364"/>
    </location>
</feature>
<feature type="compositionally biased region" description="Basic and acidic residues" evidence="9">
    <location>
        <begin position="49"/>
        <end position="60"/>
    </location>
</feature>
<dbReference type="OrthoDB" id="1819027at2"/>
<organism evidence="11 12">
    <name type="scientific">Streptococcus cuniculipharyngis</name>
    <dbReference type="NCBI Taxonomy" id="1562651"/>
    <lineage>
        <taxon>Bacteria</taxon>
        <taxon>Bacillati</taxon>
        <taxon>Bacillota</taxon>
        <taxon>Bacilli</taxon>
        <taxon>Lactobacillales</taxon>
        <taxon>Streptococcaceae</taxon>
        <taxon>Streptococcus</taxon>
    </lineage>
</organism>
<dbReference type="AlphaFoldDB" id="A0A5C5S9Z8"/>
<dbReference type="PANTHER" id="PTHR37820">
    <property type="entry name" value="CELL DIVISION PROTEIN DIVIB"/>
    <property type="match status" value="1"/>
</dbReference>
<evidence type="ECO:0000256" key="7">
    <source>
        <dbReference type="ARBA" id="ARBA00023306"/>
    </source>
</evidence>
<proteinExistence type="inferred from homology"/>
<dbReference type="EMBL" id="VOHL01000006">
    <property type="protein sequence ID" value="TWS96923.1"/>
    <property type="molecule type" value="Genomic_DNA"/>
</dbReference>
<feature type="compositionally biased region" description="Low complexity" evidence="9">
    <location>
        <begin position="330"/>
        <end position="345"/>
    </location>
</feature>
<feature type="transmembrane region" description="Helical" evidence="8">
    <location>
        <begin position="89"/>
        <end position="107"/>
    </location>
</feature>
<keyword evidence="7 8" id="KW-0131">Cell cycle</keyword>
<dbReference type="InterPro" id="IPR050487">
    <property type="entry name" value="FtsQ_DivIB"/>
</dbReference>
<keyword evidence="5 8" id="KW-1133">Transmembrane helix</keyword>
<evidence type="ECO:0000313" key="11">
    <source>
        <dbReference type="EMBL" id="TWS96923.1"/>
    </source>
</evidence>
<gene>
    <name evidence="8" type="primary">divIB</name>
    <name evidence="11" type="ORF">FRX57_06530</name>
</gene>
<comment type="caution">
    <text evidence="11">The sequence shown here is derived from an EMBL/GenBank/DDBJ whole genome shotgun (WGS) entry which is preliminary data.</text>
</comment>
<reference evidence="11 12" key="1">
    <citation type="submission" date="2019-08" db="EMBL/GenBank/DDBJ databases">
        <authorList>
            <person name="Lei W."/>
        </authorList>
    </citation>
    <scope>NUCLEOTIDE SEQUENCE [LARGE SCALE GENOMIC DNA]</scope>
    <source>
        <strain evidence="11 12">CCUG 66496</strain>
    </source>
</reference>
<keyword evidence="4 8" id="KW-0812">Transmembrane</keyword>
<evidence type="ECO:0000256" key="6">
    <source>
        <dbReference type="ARBA" id="ARBA00023136"/>
    </source>
</evidence>
<dbReference type="GO" id="GO:0043093">
    <property type="term" value="P:FtsZ-dependent cytokinesis"/>
    <property type="evidence" value="ECO:0007669"/>
    <property type="project" value="UniProtKB-UniRule"/>
</dbReference>
<comment type="similarity">
    <text evidence="8">Belongs to the FtsQ/DivIB family. DivIB subfamily.</text>
</comment>
<feature type="compositionally biased region" description="Basic and acidic residues" evidence="9">
    <location>
        <begin position="30"/>
        <end position="40"/>
    </location>
</feature>
<dbReference type="Pfam" id="PF08478">
    <property type="entry name" value="POTRA_1"/>
    <property type="match status" value="1"/>
</dbReference>
<feature type="domain" description="POTRA" evidence="10">
    <location>
        <begin position="111"/>
        <end position="182"/>
    </location>
</feature>
<feature type="region of interest" description="Disordered" evidence="9">
    <location>
        <begin position="30"/>
        <end position="81"/>
    </location>
</feature>
<dbReference type="Gene3D" id="3.40.50.10960">
    <property type="match status" value="1"/>
</dbReference>
<accession>A0A5C5S9Z8</accession>
<evidence type="ECO:0000256" key="5">
    <source>
        <dbReference type="ARBA" id="ARBA00022989"/>
    </source>
</evidence>
<comment type="function">
    <text evidence="8">Cell division protein that may be involved in stabilizing or promoting the assembly of the division complex.</text>
</comment>
<keyword evidence="3 8" id="KW-0132">Cell division</keyword>
<dbReference type="InterPro" id="IPR034746">
    <property type="entry name" value="POTRA"/>
</dbReference>
<keyword evidence="2 8" id="KW-1003">Cell membrane</keyword>
<comment type="subcellular location">
    <subcellularLocation>
        <location evidence="8">Cell membrane</location>
        <topology evidence="8">Single-pass type II membrane protein</topology>
    </subcellularLocation>
    <subcellularLocation>
        <location evidence="1">Membrane</location>
    </subcellularLocation>
    <text evidence="8">Localizes to the division septum.</text>
</comment>
<keyword evidence="12" id="KW-1185">Reference proteome</keyword>
<dbReference type="PANTHER" id="PTHR37820:SF1">
    <property type="entry name" value="CELL DIVISION PROTEIN FTSQ"/>
    <property type="match status" value="1"/>
</dbReference>
<sequence>MAKKGKSKQSAEEPVLTDWQKRNIEFLKKKQREERLKSEQASHFPSRRPSVDREPTEGKMPKKPIKQKKVKPVRVKKERTAQDRARSKSLPIFIVASLILLVATFYITPFSQSKQLYISGNQNALIEDIGQDTGIKASDYITSVWLFHQKYEEQLKAKNPWIKEAKISYQFPNQFTIKVKEYGILAYTLTADGYQPILENGKKVASVNASQLPDNFLTINLSNDKQIKALVADLVTLSPSLRRNIQTISLSPSKATKDLIQFDMYDGNILRVPLSEVAIKLPYYDKISTSLEAPKIIDMEAGVYTTTAELEASVTSSESSSSPKEEEASESATESTSISGEETSAQAESTDNLAEGPAGEEPSR</sequence>
<evidence type="ECO:0000256" key="8">
    <source>
        <dbReference type="HAMAP-Rule" id="MF_00912"/>
    </source>
</evidence>
<dbReference type="InterPro" id="IPR026580">
    <property type="entry name" value="DivIB"/>
</dbReference>
<dbReference type="InterPro" id="IPR013685">
    <property type="entry name" value="POTRA_FtsQ_type"/>
</dbReference>
<evidence type="ECO:0000256" key="4">
    <source>
        <dbReference type="ARBA" id="ARBA00022692"/>
    </source>
</evidence>